<dbReference type="EMBL" id="CM000611">
    <property type="protein sequence ID" value="EEC48503.1"/>
    <property type="molecule type" value="Genomic_DNA"/>
</dbReference>
<name>B7FZA3_PHATC</name>
<dbReference type="PaxDb" id="2850-Phatr45958"/>
<keyword evidence="5" id="KW-1185">Reference proteome</keyword>
<dbReference type="OrthoDB" id="10248838at2759"/>
<reference evidence="5" key="2">
    <citation type="submission" date="2008-08" db="EMBL/GenBank/DDBJ databases">
        <authorList>
            <consortium name="Diatom Consortium"/>
            <person name="Grigoriev I."/>
            <person name="Grimwood J."/>
            <person name="Kuo A."/>
            <person name="Otillar R.P."/>
            <person name="Salamov A."/>
            <person name="Detter J.C."/>
            <person name="Lindquist E."/>
            <person name="Shapiro H."/>
            <person name="Lucas S."/>
            <person name="Glavina del Rio T."/>
            <person name="Pitluck S."/>
            <person name="Rokhsar D."/>
            <person name="Bowler C."/>
        </authorList>
    </citation>
    <scope>GENOME REANNOTATION</scope>
    <source>
        <strain evidence="5">CCAP 1055/1</strain>
    </source>
</reference>
<dbReference type="FunCoup" id="B7FZA3">
    <property type="interactions" value="262"/>
</dbReference>
<evidence type="ECO:0000313" key="4">
    <source>
        <dbReference type="EMBL" id="EEC48503.1"/>
    </source>
</evidence>
<dbReference type="InParanoid" id="B7FZA3"/>
<reference evidence="4 5" key="1">
    <citation type="journal article" date="2008" name="Nature">
        <title>The Phaeodactylum genome reveals the evolutionary history of diatom genomes.</title>
        <authorList>
            <person name="Bowler C."/>
            <person name="Allen A.E."/>
            <person name="Badger J.H."/>
            <person name="Grimwood J."/>
            <person name="Jabbari K."/>
            <person name="Kuo A."/>
            <person name="Maheswari U."/>
            <person name="Martens C."/>
            <person name="Maumus F."/>
            <person name="Otillar R.P."/>
            <person name="Rayko E."/>
            <person name="Salamov A."/>
            <person name="Vandepoele K."/>
            <person name="Beszteri B."/>
            <person name="Gruber A."/>
            <person name="Heijde M."/>
            <person name="Katinka M."/>
            <person name="Mock T."/>
            <person name="Valentin K."/>
            <person name="Verret F."/>
            <person name="Berges J.A."/>
            <person name="Brownlee C."/>
            <person name="Cadoret J.P."/>
            <person name="Chiovitti A."/>
            <person name="Choi C.J."/>
            <person name="Coesel S."/>
            <person name="De Martino A."/>
            <person name="Detter J.C."/>
            <person name="Durkin C."/>
            <person name="Falciatore A."/>
            <person name="Fournet J."/>
            <person name="Haruta M."/>
            <person name="Huysman M.J."/>
            <person name="Jenkins B.D."/>
            <person name="Jiroutova K."/>
            <person name="Jorgensen R.E."/>
            <person name="Joubert Y."/>
            <person name="Kaplan A."/>
            <person name="Kroger N."/>
            <person name="Kroth P.G."/>
            <person name="La Roche J."/>
            <person name="Lindquist E."/>
            <person name="Lommer M."/>
            <person name="Martin-Jezequel V."/>
            <person name="Lopez P.J."/>
            <person name="Lucas S."/>
            <person name="Mangogna M."/>
            <person name="McGinnis K."/>
            <person name="Medlin L.K."/>
            <person name="Montsant A."/>
            <person name="Oudot-Le Secq M.P."/>
            <person name="Napoli C."/>
            <person name="Obornik M."/>
            <person name="Parker M.S."/>
            <person name="Petit J.L."/>
            <person name="Porcel B.M."/>
            <person name="Poulsen N."/>
            <person name="Robison M."/>
            <person name="Rychlewski L."/>
            <person name="Rynearson T.A."/>
            <person name="Schmutz J."/>
            <person name="Shapiro H."/>
            <person name="Siaut M."/>
            <person name="Stanley M."/>
            <person name="Sussman M.R."/>
            <person name="Taylor A.R."/>
            <person name="Vardi A."/>
            <person name="von Dassow P."/>
            <person name="Vyverman W."/>
            <person name="Willis A."/>
            <person name="Wyrwicz L.S."/>
            <person name="Rokhsar D.S."/>
            <person name="Weissenbach J."/>
            <person name="Armbrust E.V."/>
            <person name="Green B.R."/>
            <person name="Van de Peer Y."/>
            <person name="Grigoriev I.V."/>
        </authorList>
    </citation>
    <scope>NUCLEOTIDE SEQUENCE [LARGE SCALE GENOMIC DNA]</scope>
    <source>
        <strain evidence="4 5">CCAP 1055/1</strain>
    </source>
</reference>
<comment type="similarity">
    <text evidence="1">Belongs to the UPF0587 family.</text>
</comment>
<protein>
    <submittedName>
        <fullName evidence="4">Uncharacterized protein</fullName>
    </submittedName>
</protein>
<dbReference type="Pfam" id="PF05907">
    <property type="entry name" value="CXXC_Zn-b_euk"/>
    <property type="match status" value="1"/>
</dbReference>
<dbReference type="InterPro" id="IPR008584">
    <property type="entry name" value="CXXC_Zn-binding_euk"/>
</dbReference>
<evidence type="ECO:0000256" key="2">
    <source>
        <dbReference type="ARBA" id="ARBA00022723"/>
    </source>
</evidence>
<dbReference type="HOGENOM" id="CLU_114688_3_0_1"/>
<dbReference type="AlphaFoldDB" id="B7FZA3"/>
<evidence type="ECO:0000313" key="5">
    <source>
        <dbReference type="Proteomes" id="UP000000759"/>
    </source>
</evidence>
<keyword evidence="3" id="KW-0862">Zinc</keyword>
<gene>
    <name evidence="4" type="ORF">PHATRDRAFT_45958</name>
</gene>
<dbReference type="GO" id="GO:0008270">
    <property type="term" value="F:zinc ion binding"/>
    <property type="evidence" value="ECO:0007669"/>
    <property type="project" value="TreeGrafter"/>
</dbReference>
<keyword evidence="2" id="KW-0479">Metal-binding</keyword>
<evidence type="ECO:0000256" key="3">
    <source>
        <dbReference type="ARBA" id="ARBA00022833"/>
    </source>
</evidence>
<dbReference type="PANTHER" id="PTHR12857:SF0">
    <property type="entry name" value="CXXC MOTIF CONTAINING ZINC BINDING PROTEIN"/>
    <property type="match status" value="1"/>
</dbReference>
<proteinExistence type="inferred from homology"/>
<dbReference type="RefSeq" id="XP_002180312.1">
    <property type="nucleotide sequence ID" value="XM_002180276.1"/>
</dbReference>
<organism evidence="4 5">
    <name type="scientific">Phaeodactylum tricornutum (strain CCAP 1055/1)</name>
    <dbReference type="NCBI Taxonomy" id="556484"/>
    <lineage>
        <taxon>Eukaryota</taxon>
        <taxon>Sar</taxon>
        <taxon>Stramenopiles</taxon>
        <taxon>Ochrophyta</taxon>
        <taxon>Bacillariophyta</taxon>
        <taxon>Bacillariophyceae</taxon>
        <taxon>Bacillariophycidae</taxon>
        <taxon>Naviculales</taxon>
        <taxon>Phaeodactylaceae</taxon>
        <taxon>Phaeodactylum</taxon>
    </lineage>
</organism>
<accession>B7FZA3</accession>
<dbReference type="PANTHER" id="PTHR12857">
    <property type="entry name" value="CXXC MOTIF CONTAINING ZINC BINDING PROTEIN"/>
    <property type="match status" value="1"/>
</dbReference>
<dbReference type="SUPFAM" id="SSF141678">
    <property type="entry name" value="MAL13P1.257-like"/>
    <property type="match status" value="1"/>
</dbReference>
<dbReference type="GeneID" id="7200834"/>
<evidence type="ECO:0000256" key="1">
    <source>
        <dbReference type="ARBA" id="ARBA00007818"/>
    </source>
</evidence>
<sequence>MVLFLLYVKAELENVASVKLRREANLCFDVKNPLSDFEVREKVVLNSSETLDQEENAREPPHHFSLKWEGSKKSSILTILDEKEAKTALKKKKGVKVPSSYDIDDSGNWGAILAVECRGLEPTAFFPMGDDFVIESKGGSMFTEDVELGEGDWADYDEENDEPVSMSEIEFKWEAA</sequence>
<dbReference type="OMA" id="GWFEYCE"/>
<dbReference type="KEGG" id="pti:PHATRDRAFT_45958"/>
<dbReference type="eggNOG" id="KOG1296">
    <property type="taxonomic scope" value="Eukaryota"/>
</dbReference>
<dbReference type="Proteomes" id="UP000000759">
    <property type="component" value="Chromosome 8"/>
</dbReference>